<sequence>MALHCFLLTLAITFNGRCRGAEDRLVFDDFIADRFEGEFEQLYEKAKKELRHKLGVLALYFRIYKKLVPVAGNDIG</sequence>
<name>A0A3P7IRV9_STRVU</name>
<protein>
    <submittedName>
        <fullName evidence="2">Uncharacterized protein</fullName>
    </submittedName>
</protein>
<proteinExistence type="predicted"/>
<feature type="signal peptide" evidence="1">
    <location>
        <begin position="1"/>
        <end position="20"/>
    </location>
</feature>
<organism evidence="2 3">
    <name type="scientific">Strongylus vulgaris</name>
    <name type="common">Blood worm</name>
    <dbReference type="NCBI Taxonomy" id="40348"/>
    <lineage>
        <taxon>Eukaryota</taxon>
        <taxon>Metazoa</taxon>
        <taxon>Ecdysozoa</taxon>
        <taxon>Nematoda</taxon>
        <taxon>Chromadorea</taxon>
        <taxon>Rhabditida</taxon>
        <taxon>Rhabditina</taxon>
        <taxon>Rhabditomorpha</taxon>
        <taxon>Strongyloidea</taxon>
        <taxon>Strongylidae</taxon>
        <taxon>Strongylus</taxon>
    </lineage>
</organism>
<keyword evidence="1" id="KW-0732">Signal</keyword>
<keyword evidence="3" id="KW-1185">Reference proteome</keyword>
<evidence type="ECO:0000313" key="2">
    <source>
        <dbReference type="EMBL" id="VDM69779.1"/>
    </source>
</evidence>
<gene>
    <name evidence="2" type="ORF">SVUK_LOCUS4777</name>
</gene>
<accession>A0A3P7IRV9</accession>
<dbReference type="Proteomes" id="UP000270094">
    <property type="component" value="Unassembled WGS sequence"/>
</dbReference>
<dbReference type="AlphaFoldDB" id="A0A3P7IRV9"/>
<evidence type="ECO:0000313" key="3">
    <source>
        <dbReference type="Proteomes" id="UP000270094"/>
    </source>
</evidence>
<dbReference type="EMBL" id="UYYB01013516">
    <property type="protein sequence ID" value="VDM69779.1"/>
    <property type="molecule type" value="Genomic_DNA"/>
</dbReference>
<evidence type="ECO:0000256" key="1">
    <source>
        <dbReference type="SAM" id="SignalP"/>
    </source>
</evidence>
<feature type="chain" id="PRO_5018113010" evidence="1">
    <location>
        <begin position="21"/>
        <end position="76"/>
    </location>
</feature>
<dbReference type="OrthoDB" id="5985519at2759"/>
<reference evidence="2 3" key="1">
    <citation type="submission" date="2018-11" db="EMBL/GenBank/DDBJ databases">
        <authorList>
            <consortium name="Pathogen Informatics"/>
        </authorList>
    </citation>
    <scope>NUCLEOTIDE SEQUENCE [LARGE SCALE GENOMIC DNA]</scope>
</reference>